<dbReference type="PANTHER" id="PTHR43386:SF23">
    <property type="entry name" value="ABC TRANSPORTER"/>
    <property type="match status" value="1"/>
</dbReference>
<evidence type="ECO:0000256" key="3">
    <source>
        <dbReference type="ARBA" id="ARBA00022475"/>
    </source>
</evidence>
<feature type="transmembrane region" description="Helical" evidence="7">
    <location>
        <begin position="20"/>
        <end position="39"/>
    </location>
</feature>
<dbReference type="InterPro" id="IPR035906">
    <property type="entry name" value="MetI-like_sf"/>
</dbReference>
<feature type="domain" description="ABC transmembrane type-1" evidence="8">
    <location>
        <begin position="83"/>
        <end position="273"/>
    </location>
</feature>
<keyword evidence="3" id="KW-1003">Cell membrane</keyword>
<keyword evidence="2 7" id="KW-0813">Transport</keyword>
<keyword evidence="6 7" id="KW-0472">Membrane</keyword>
<accession>A0ABX6QKW5</accession>
<dbReference type="PROSITE" id="PS50928">
    <property type="entry name" value="ABC_TM1"/>
    <property type="match status" value="1"/>
</dbReference>
<evidence type="ECO:0000256" key="7">
    <source>
        <dbReference type="RuleBase" id="RU363032"/>
    </source>
</evidence>
<reference evidence="9 10" key="1">
    <citation type="submission" date="2020-06" db="EMBL/GenBank/DDBJ databases">
        <title>Genome sequence of Rhizobium sp strain ADMK78.</title>
        <authorList>
            <person name="Rahi P."/>
        </authorList>
    </citation>
    <scope>NUCLEOTIDE SEQUENCE [LARGE SCALE GENOMIC DNA]</scope>
    <source>
        <strain evidence="9 10">ADMK78</strain>
    </source>
</reference>
<feature type="transmembrane region" description="Helical" evidence="7">
    <location>
        <begin position="83"/>
        <end position="109"/>
    </location>
</feature>
<dbReference type="CDD" id="cd06261">
    <property type="entry name" value="TM_PBP2"/>
    <property type="match status" value="1"/>
</dbReference>
<name>A0ABX6QKW5_9HYPH</name>
<dbReference type="InterPro" id="IPR000515">
    <property type="entry name" value="MetI-like"/>
</dbReference>
<gene>
    <name evidence="9" type="ORF">FE840_004790</name>
</gene>
<feature type="transmembrane region" description="Helical" evidence="7">
    <location>
        <begin position="196"/>
        <end position="217"/>
    </location>
</feature>
<evidence type="ECO:0000256" key="2">
    <source>
        <dbReference type="ARBA" id="ARBA00022448"/>
    </source>
</evidence>
<sequence>MSAILDLPPSAPERRADGHRIRTLFLAIIAFSALVAVLVSTHLYGRYGIDANFATRLLGPSWIHPAGTDQLGRDMFARTLHGLALSFWVGLIASSLSVIIAILLALVATTCGRLADEAVSFLVDAAMGLPHFVLLILISFSLGGGTTAVIIAVAVTHWPRLTRILRAELLQLREAEFVRASRQFGKSWFYIGRHHFLPHLVPQLLVGLVLLFPHAILHEAGLTFIGFGLEPSKPAIGVLLSDSMRYLTAGKWWLGLFPGLALLMVVLCFDAIGNGLRLLTDPRQEQT</sequence>
<dbReference type="EMBL" id="CP058350">
    <property type="protein sequence ID" value="QLF68912.1"/>
    <property type="molecule type" value="Genomic_DNA"/>
</dbReference>
<proteinExistence type="inferred from homology"/>
<comment type="similarity">
    <text evidence="7">Belongs to the binding-protein-dependent transport system permease family.</text>
</comment>
<keyword evidence="5 7" id="KW-1133">Transmembrane helix</keyword>
<dbReference type="RefSeq" id="WP_138285948.1">
    <property type="nucleotide sequence ID" value="NZ_CP058350.1"/>
</dbReference>
<dbReference type="Pfam" id="PF00528">
    <property type="entry name" value="BPD_transp_1"/>
    <property type="match status" value="1"/>
</dbReference>
<comment type="subcellular location">
    <subcellularLocation>
        <location evidence="1 7">Cell membrane</location>
        <topology evidence="1 7">Multi-pass membrane protein</topology>
    </subcellularLocation>
</comment>
<dbReference type="InterPro" id="IPR050366">
    <property type="entry name" value="BP-dependent_transpt_permease"/>
</dbReference>
<evidence type="ECO:0000313" key="9">
    <source>
        <dbReference type="EMBL" id="QLF68912.1"/>
    </source>
</evidence>
<dbReference type="Proteomes" id="UP000308530">
    <property type="component" value="Chromosome"/>
</dbReference>
<evidence type="ECO:0000259" key="8">
    <source>
        <dbReference type="PROSITE" id="PS50928"/>
    </source>
</evidence>
<feature type="transmembrane region" description="Helical" evidence="7">
    <location>
        <begin position="129"/>
        <end position="156"/>
    </location>
</feature>
<feature type="transmembrane region" description="Helical" evidence="7">
    <location>
        <begin position="252"/>
        <end position="273"/>
    </location>
</feature>
<evidence type="ECO:0000256" key="5">
    <source>
        <dbReference type="ARBA" id="ARBA00022989"/>
    </source>
</evidence>
<protein>
    <submittedName>
        <fullName evidence="9">ABC transporter permease</fullName>
    </submittedName>
</protein>
<keyword evidence="10" id="KW-1185">Reference proteome</keyword>
<dbReference type="SUPFAM" id="SSF161098">
    <property type="entry name" value="MetI-like"/>
    <property type="match status" value="1"/>
</dbReference>
<dbReference type="Gene3D" id="1.10.3720.10">
    <property type="entry name" value="MetI-like"/>
    <property type="match status" value="1"/>
</dbReference>
<evidence type="ECO:0000256" key="6">
    <source>
        <dbReference type="ARBA" id="ARBA00023136"/>
    </source>
</evidence>
<keyword evidence="4 7" id="KW-0812">Transmembrane</keyword>
<organism evidence="9 10">
    <name type="scientific">Peteryoungia desertarenae</name>
    <dbReference type="NCBI Taxonomy" id="1813451"/>
    <lineage>
        <taxon>Bacteria</taxon>
        <taxon>Pseudomonadati</taxon>
        <taxon>Pseudomonadota</taxon>
        <taxon>Alphaproteobacteria</taxon>
        <taxon>Hyphomicrobiales</taxon>
        <taxon>Rhizobiaceae</taxon>
        <taxon>Peteryoungia</taxon>
    </lineage>
</organism>
<evidence type="ECO:0000256" key="4">
    <source>
        <dbReference type="ARBA" id="ARBA00022692"/>
    </source>
</evidence>
<dbReference type="PANTHER" id="PTHR43386">
    <property type="entry name" value="OLIGOPEPTIDE TRANSPORT SYSTEM PERMEASE PROTEIN APPC"/>
    <property type="match status" value="1"/>
</dbReference>
<evidence type="ECO:0000256" key="1">
    <source>
        <dbReference type="ARBA" id="ARBA00004651"/>
    </source>
</evidence>
<evidence type="ECO:0000313" key="10">
    <source>
        <dbReference type="Proteomes" id="UP000308530"/>
    </source>
</evidence>